<accession>A0A520N1R0</accession>
<name>A0A520N1R0_9GAMM</name>
<dbReference type="Proteomes" id="UP000319384">
    <property type="component" value="Unassembled WGS sequence"/>
</dbReference>
<dbReference type="SUPFAM" id="SSF69618">
    <property type="entry name" value="HemD-like"/>
    <property type="match status" value="1"/>
</dbReference>
<sequence>MNIIDISSKSKISDSNSFIENIPLFKIKPMNYNLPSFEFTNVIFQSMASVENFKHFEICNNKNIISIGKSTQKALLYKGIKSEVPDIPGSIGLKKILKNKIQNQKFLIVKGENGLNDIENFINEQGSYSENIICYERKSIDGFDNIKNKFDTADAIIFTSVYGAKIFFNNLYDLKNKTIFLSISDRIKKEISAMGFESKTIDYFSNDLHLEIKKAI</sequence>
<dbReference type="GO" id="GO:0004852">
    <property type="term" value="F:uroporphyrinogen-III synthase activity"/>
    <property type="evidence" value="ECO:0007669"/>
    <property type="project" value="InterPro"/>
</dbReference>
<dbReference type="GO" id="GO:0033014">
    <property type="term" value="P:tetrapyrrole biosynthetic process"/>
    <property type="evidence" value="ECO:0007669"/>
    <property type="project" value="InterPro"/>
</dbReference>
<proteinExistence type="predicted"/>
<dbReference type="Gene3D" id="3.40.50.10090">
    <property type="match status" value="2"/>
</dbReference>
<comment type="caution">
    <text evidence="2">The sequence shown here is derived from an EMBL/GenBank/DDBJ whole genome shotgun (WGS) entry which is preliminary data.</text>
</comment>
<dbReference type="EMBL" id="SHBH01000003">
    <property type="protein sequence ID" value="RZO27411.1"/>
    <property type="molecule type" value="Genomic_DNA"/>
</dbReference>
<evidence type="ECO:0000259" key="1">
    <source>
        <dbReference type="Pfam" id="PF02602"/>
    </source>
</evidence>
<gene>
    <name evidence="2" type="ORF">EVA95_00750</name>
</gene>
<dbReference type="InterPro" id="IPR003754">
    <property type="entry name" value="4pyrrol_synth_uPrphyn_synth"/>
</dbReference>
<reference evidence="2 3" key="1">
    <citation type="submission" date="2019-02" db="EMBL/GenBank/DDBJ databases">
        <title>Prokaryotic population dynamics and viral predation in marine succession experiment using metagenomics: the confinement effect.</title>
        <authorList>
            <person name="Haro-Moreno J.M."/>
            <person name="Rodriguez-Valera F."/>
            <person name="Lopez-Perez M."/>
        </authorList>
    </citation>
    <scope>NUCLEOTIDE SEQUENCE [LARGE SCALE GENOMIC DNA]</scope>
    <source>
        <strain evidence="2">MED-G162</strain>
    </source>
</reference>
<dbReference type="Pfam" id="PF02602">
    <property type="entry name" value="HEM4"/>
    <property type="match status" value="1"/>
</dbReference>
<dbReference type="InterPro" id="IPR036108">
    <property type="entry name" value="4pyrrol_syn_uPrphyn_synt_sf"/>
</dbReference>
<evidence type="ECO:0000313" key="3">
    <source>
        <dbReference type="Proteomes" id="UP000319384"/>
    </source>
</evidence>
<feature type="domain" description="Tetrapyrrole biosynthesis uroporphyrinogen III synthase" evidence="1">
    <location>
        <begin position="22"/>
        <end position="199"/>
    </location>
</feature>
<organism evidence="2 3">
    <name type="scientific">SAR86 cluster bacterium</name>
    <dbReference type="NCBI Taxonomy" id="2030880"/>
    <lineage>
        <taxon>Bacteria</taxon>
        <taxon>Pseudomonadati</taxon>
        <taxon>Pseudomonadota</taxon>
        <taxon>Gammaproteobacteria</taxon>
        <taxon>SAR86 cluster</taxon>
    </lineage>
</organism>
<dbReference type="AlphaFoldDB" id="A0A520N1R0"/>
<dbReference type="CDD" id="cd06578">
    <property type="entry name" value="HemD"/>
    <property type="match status" value="1"/>
</dbReference>
<evidence type="ECO:0000313" key="2">
    <source>
        <dbReference type="EMBL" id="RZO27411.1"/>
    </source>
</evidence>
<protein>
    <submittedName>
        <fullName evidence="2">Uroporphyrinogen-III synthase</fullName>
    </submittedName>
</protein>